<reference evidence="2 3" key="1">
    <citation type="submission" date="2018-06" db="EMBL/GenBank/DDBJ databases">
        <title>Pedobacter endophyticus sp. nov., an endophytic bacterium isolated from a leaf of Triticum aestivum.</title>
        <authorList>
            <person name="Zhang L."/>
        </authorList>
    </citation>
    <scope>NUCLEOTIDE SEQUENCE [LARGE SCALE GENOMIC DNA]</scope>
    <source>
        <strain evidence="2 3">CM134L-2</strain>
    </source>
</reference>
<evidence type="ECO:0000313" key="3">
    <source>
        <dbReference type="Proteomes" id="UP000284120"/>
    </source>
</evidence>
<gene>
    <name evidence="2" type="ORF">DPV69_17795</name>
</gene>
<accession>A0A3S4RNS3</accession>
<name>A0A3S4RNS3_9SPHI</name>
<organism evidence="2 3">
    <name type="scientific">Pedobacter chitinilyticus</name>
    <dbReference type="NCBI Taxonomy" id="2233776"/>
    <lineage>
        <taxon>Bacteria</taxon>
        <taxon>Pseudomonadati</taxon>
        <taxon>Bacteroidota</taxon>
        <taxon>Sphingobacteriia</taxon>
        <taxon>Sphingobacteriales</taxon>
        <taxon>Sphingobacteriaceae</taxon>
        <taxon>Pedobacter</taxon>
    </lineage>
</organism>
<sequence length="134" mass="14501">MSQVFAFRSLMLALRHSVLSAAAGLNRTTEKVFGAYLEADGQTPKRISVTGAAAEMRVPLLAMAPLTALGINSVSFKMTLPVFTKDGELWISLDKGAPPLKEIQVSVCIDPHEDLTVFLERVKGLEQGFLAEVL</sequence>
<keyword evidence="1" id="KW-0732">Signal</keyword>
<evidence type="ECO:0000313" key="2">
    <source>
        <dbReference type="EMBL" id="RWU05016.1"/>
    </source>
</evidence>
<dbReference type="AlphaFoldDB" id="A0A3S4RNS3"/>
<feature type="signal peptide" evidence="1">
    <location>
        <begin position="1"/>
        <end position="21"/>
    </location>
</feature>
<protein>
    <recommendedName>
        <fullName evidence="4">DUF302 domain-containing protein</fullName>
    </recommendedName>
</protein>
<proteinExistence type="predicted"/>
<comment type="caution">
    <text evidence="2">The sequence shown here is derived from an EMBL/GenBank/DDBJ whole genome shotgun (WGS) entry which is preliminary data.</text>
</comment>
<dbReference type="Proteomes" id="UP000284120">
    <property type="component" value="Unassembled WGS sequence"/>
</dbReference>
<dbReference type="RefSeq" id="WP_113648763.1">
    <property type="nucleotide sequence ID" value="NZ_QMHN01000006.1"/>
</dbReference>
<feature type="chain" id="PRO_5018656248" description="DUF302 domain-containing protein" evidence="1">
    <location>
        <begin position="22"/>
        <end position="134"/>
    </location>
</feature>
<dbReference type="EMBL" id="SAYW01000006">
    <property type="protein sequence ID" value="RWU05016.1"/>
    <property type="molecule type" value="Genomic_DNA"/>
</dbReference>
<keyword evidence="3" id="KW-1185">Reference proteome</keyword>
<evidence type="ECO:0000256" key="1">
    <source>
        <dbReference type="SAM" id="SignalP"/>
    </source>
</evidence>
<evidence type="ECO:0008006" key="4">
    <source>
        <dbReference type="Google" id="ProtNLM"/>
    </source>
</evidence>